<organism evidence="1">
    <name type="scientific">Siphoviridae sp. ctKy93</name>
    <dbReference type="NCBI Taxonomy" id="2827569"/>
    <lineage>
        <taxon>Viruses</taxon>
        <taxon>Duplodnaviria</taxon>
        <taxon>Heunggongvirae</taxon>
        <taxon>Uroviricota</taxon>
        <taxon>Caudoviricetes</taxon>
    </lineage>
</organism>
<sequence length="115" mass="12597">METVCDFNCNEELNLIFKGSTPTFNFNVCLETENIDIEHTHIVFASGPTVIDKKGQDIEVKEGVLTCSLTQEETLSFKGNQVNIQVLATMQNGYKPASIIMNVPVSSTLLGGVGW</sequence>
<dbReference type="EMBL" id="BK057793">
    <property type="protein sequence ID" value="DAE92045.1"/>
    <property type="molecule type" value="Genomic_DNA"/>
</dbReference>
<evidence type="ECO:0000313" key="1">
    <source>
        <dbReference type="EMBL" id="DAE92045.1"/>
    </source>
</evidence>
<accession>A0A8S5RS13</accession>
<reference evidence="1" key="1">
    <citation type="journal article" date="2021" name="Proc. Natl. Acad. Sci. U.S.A.">
        <title>A Catalog of Tens of Thousands of Viruses from Human Metagenomes Reveals Hidden Associations with Chronic Diseases.</title>
        <authorList>
            <person name="Tisza M.J."/>
            <person name="Buck C.B."/>
        </authorList>
    </citation>
    <scope>NUCLEOTIDE SEQUENCE</scope>
    <source>
        <strain evidence="1">CtKy93</strain>
    </source>
</reference>
<name>A0A8S5RS13_9CAUD</name>
<proteinExistence type="predicted"/>
<protein>
    <submittedName>
        <fullName evidence="1">Uncharacterized protein</fullName>
    </submittedName>
</protein>